<organism evidence="2 3">
    <name type="scientific">Streptomyces chrestomyceticus JCM 4735</name>
    <dbReference type="NCBI Taxonomy" id="1306181"/>
    <lineage>
        <taxon>Bacteria</taxon>
        <taxon>Bacillati</taxon>
        <taxon>Actinomycetota</taxon>
        <taxon>Actinomycetes</taxon>
        <taxon>Kitasatosporales</taxon>
        <taxon>Streptomycetaceae</taxon>
        <taxon>Streptomyces</taxon>
    </lineage>
</organism>
<accession>A0A7U9L3G6</accession>
<sequence>MQRPLRYARWDADAVRDDLRAYAAEHLGTDGGVLVADETGFVTKGSASAGVPRQYTGTAGRIENGQVGVLLAHATRRGRALIDRRPYLPEHSWCTDPERRRAAGIPDEVAFPTKPRLAGEMIAAALDGGSTVSWVTGDEAYGQDP</sequence>
<protein>
    <submittedName>
        <fullName evidence="2">Transposase</fullName>
    </submittedName>
</protein>
<dbReference type="EMBL" id="BHZC01000001">
    <property type="protein sequence ID" value="GCD39703.1"/>
    <property type="molecule type" value="Genomic_DNA"/>
</dbReference>
<evidence type="ECO:0000313" key="3">
    <source>
        <dbReference type="Proteomes" id="UP000287830"/>
    </source>
</evidence>
<reference evidence="2 3" key="1">
    <citation type="submission" date="2018-11" db="EMBL/GenBank/DDBJ databases">
        <title>Whole genome sequence of Streptomyces chrestomyceticus NBRC 13444(T).</title>
        <authorList>
            <person name="Komaki H."/>
            <person name="Tamura T."/>
        </authorList>
    </citation>
    <scope>NUCLEOTIDE SEQUENCE [LARGE SCALE GENOMIC DNA]</scope>
    <source>
        <strain evidence="2 3">NBRC 13444</strain>
    </source>
</reference>
<dbReference type="AlphaFoldDB" id="A0A7U9L3G6"/>
<comment type="caution">
    <text evidence="2">The sequence shown here is derived from an EMBL/GenBank/DDBJ whole genome shotgun (WGS) entry which is preliminary data.</text>
</comment>
<dbReference type="Proteomes" id="UP000287830">
    <property type="component" value="Unassembled WGS sequence"/>
</dbReference>
<dbReference type="Pfam" id="PF13546">
    <property type="entry name" value="DDE_5"/>
    <property type="match status" value="1"/>
</dbReference>
<dbReference type="PANTHER" id="PTHR33627:SF1">
    <property type="entry name" value="TRANSPOSASE"/>
    <property type="match status" value="1"/>
</dbReference>
<dbReference type="PANTHER" id="PTHR33627">
    <property type="entry name" value="TRANSPOSASE"/>
    <property type="match status" value="1"/>
</dbReference>
<feature type="domain" description="Transposase IS701-like DDE" evidence="1">
    <location>
        <begin position="1"/>
        <end position="144"/>
    </location>
</feature>
<evidence type="ECO:0000313" key="2">
    <source>
        <dbReference type="EMBL" id="GCD39703.1"/>
    </source>
</evidence>
<evidence type="ECO:0000259" key="1">
    <source>
        <dbReference type="Pfam" id="PF13546"/>
    </source>
</evidence>
<dbReference type="InterPro" id="IPR038721">
    <property type="entry name" value="IS701-like_DDE_dom"/>
</dbReference>
<name>A0A7U9L3G6_9ACTN</name>
<dbReference type="InterPro" id="IPR039365">
    <property type="entry name" value="IS701-like"/>
</dbReference>
<gene>
    <name evidence="2" type="ORF">OEIGOIKO_07559</name>
</gene>
<proteinExistence type="predicted"/>